<dbReference type="Gene3D" id="1.10.10.10">
    <property type="entry name" value="Winged helix-like DNA-binding domain superfamily/Winged helix DNA-binding domain"/>
    <property type="match status" value="1"/>
</dbReference>
<dbReference type="SUPFAM" id="SSF75516">
    <property type="entry name" value="Pheromone-binding domain of LuxR-like quorum-sensing transcription factors"/>
    <property type="match status" value="1"/>
</dbReference>
<dbReference type="Gene3D" id="3.30.450.80">
    <property type="entry name" value="Transcription factor LuxR-like, autoinducer-binding domain"/>
    <property type="match status" value="1"/>
</dbReference>
<dbReference type="PROSITE" id="PS50043">
    <property type="entry name" value="HTH_LUXR_2"/>
    <property type="match status" value="1"/>
</dbReference>
<dbReference type="EMBL" id="JAVUPU010000008">
    <property type="protein sequence ID" value="MDT9600245.1"/>
    <property type="molecule type" value="Genomic_DNA"/>
</dbReference>
<evidence type="ECO:0000313" key="5">
    <source>
        <dbReference type="EMBL" id="MDT9600245.1"/>
    </source>
</evidence>
<evidence type="ECO:0000313" key="6">
    <source>
        <dbReference type="Proteomes" id="UP001259572"/>
    </source>
</evidence>
<accession>A0ABU3QA09</accession>
<dbReference type="PROSITE" id="PS00622">
    <property type="entry name" value="HTH_LUXR_1"/>
    <property type="match status" value="1"/>
</dbReference>
<dbReference type="InterPro" id="IPR016032">
    <property type="entry name" value="Sig_transdc_resp-reg_C-effctor"/>
</dbReference>
<dbReference type="Proteomes" id="UP001259572">
    <property type="component" value="Unassembled WGS sequence"/>
</dbReference>
<evidence type="ECO:0000256" key="2">
    <source>
        <dbReference type="ARBA" id="ARBA00023125"/>
    </source>
</evidence>
<dbReference type="PRINTS" id="PR00038">
    <property type="entry name" value="HTHLUXR"/>
</dbReference>
<gene>
    <name evidence="5" type="ORF">RQX22_14890</name>
</gene>
<dbReference type="RefSeq" id="WP_315727346.1">
    <property type="nucleotide sequence ID" value="NZ_JAVUPU010000008.1"/>
</dbReference>
<dbReference type="Pfam" id="PF00196">
    <property type="entry name" value="GerE"/>
    <property type="match status" value="1"/>
</dbReference>
<protein>
    <submittedName>
        <fullName evidence="5">LuxR C-terminal-related transcriptional regulator</fullName>
    </submittedName>
</protein>
<keyword evidence="2" id="KW-0238">DNA-binding</keyword>
<dbReference type="InterPro" id="IPR036693">
    <property type="entry name" value="TF_LuxR_autoind-bd_dom_sf"/>
</dbReference>
<reference evidence="5 6" key="1">
    <citation type="submission" date="2023-05" db="EMBL/GenBank/DDBJ databases">
        <authorList>
            <person name="Guo Y."/>
        </authorList>
    </citation>
    <scope>NUCLEOTIDE SEQUENCE [LARGE SCALE GENOMIC DNA]</scope>
    <source>
        <strain evidence="5 6">GR2756</strain>
    </source>
</reference>
<dbReference type="InterPro" id="IPR036388">
    <property type="entry name" value="WH-like_DNA-bd_sf"/>
</dbReference>
<dbReference type="InterPro" id="IPR000792">
    <property type="entry name" value="Tscrpt_reg_LuxR_C"/>
</dbReference>
<keyword evidence="6" id="KW-1185">Reference proteome</keyword>
<sequence length="254" mass="28094">MAGPPTMTNALNGFLEALQAADGLDMKWGRLTEFMGGYGADVINYAVLNVLEVSREEASVTQFSNMSSEWIDYYLDQRMDLSDPHVRYVRRGGMAPYRWNEQRTIALTSDDERKVLLLAKEAGLRSQISMVAPDPLGLADPIGGMTIGSSLKGGEYFRAVTRKEDMLVAAAMLFHNHAIGEIGRQQVGARPLTDRERDCIAYVASGLRTARIAERLGVSEVTVEMHLQNVRKKLRARTTPQAVARAMIFGDISL</sequence>
<evidence type="ECO:0000259" key="4">
    <source>
        <dbReference type="PROSITE" id="PS50043"/>
    </source>
</evidence>
<dbReference type="SMART" id="SM00421">
    <property type="entry name" value="HTH_LUXR"/>
    <property type="match status" value="1"/>
</dbReference>
<dbReference type="SUPFAM" id="SSF46894">
    <property type="entry name" value="C-terminal effector domain of the bipartite response regulators"/>
    <property type="match status" value="1"/>
</dbReference>
<name>A0ABU3QA09_9SPHN</name>
<dbReference type="Pfam" id="PF03472">
    <property type="entry name" value="Autoind_bind"/>
    <property type="match status" value="1"/>
</dbReference>
<evidence type="ECO:0000256" key="1">
    <source>
        <dbReference type="ARBA" id="ARBA00023015"/>
    </source>
</evidence>
<keyword evidence="3" id="KW-0804">Transcription</keyword>
<feature type="domain" description="HTH luxR-type" evidence="4">
    <location>
        <begin position="185"/>
        <end position="250"/>
    </location>
</feature>
<evidence type="ECO:0000256" key="3">
    <source>
        <dbReference type="ARBA" id="ARBA00023163"/>
    </source>
</evidence>
<comment type="caution">
    <text evidence="5">The sequence shown here is derived from an EMBL/GenBank/DDBJ whole genome shotgun (WGS) entry which is preliminary data.</text>
</comment>
<dbReference type="PANTHER" id="PTHR44688">
    <property type="entry name" value="DNA-BINDING TRANSCRIPTIONAL ACTIVATOR DEVR_DOSR"/>
    <property type="match status" value="1"/>
</dbReference>
<dbReference type="InterPro" id="IPR005143">
    <property type="entry name" value="TF_LuxR_autoind-bd_dom"/>
</dbReference>
<proteinExistence type="predicted"/>
<dbReference type="PANTHER" id="PTHR44688:SF16">
    <property type="entry name" value="DNA-BINDING TRANSCRIPTIONAL ACTIVATOR DEVR_DOSR"/>
    <property type="match status" value="1"/>
</dbReference>
<organism evidence="5 6">
    <name type="scientific">Sphingosinicella rhizophila</name>
    <dbReference type="NCBI Taxonomy" id="3050082"/>
    <lineage>
        <taxon>Bacteria</taxon>
        <taxon>Pseudomonadati</taxon>
        <taxon>Pseudomonadota</taxon>
        <taxon>Alphaproteobacteria</taxon>
        <taxon>Sphingomonadales</taxon>
        <taxon>Sphingosinicellaceae</taxon>
        <taxon>Sphingosinicella</taxon>
    </lineage>
</organism>
<dbReference type="CDD" id="cd06170">
    <property type="entry name" value="LuxR_C_like"/>
    <property type="match status" value="1"/>
</dbReference>
<keyword evidence="1" id="KW-0805">Transcription regulation</keyword>